<evidence type="ECO:0000313" key="2">
    <source>
        <dbReference type="Proteomes" id="UP000286595"/>
    </source>
</evidence>
<dbReference type="Proteomes" id="UP000286595">
    <property type="component" value="Unassembled WGS sequence"/>
</dbReference>
<dbReference type="AlphaFoldDB" id="A0A414U9N1"/>
<dbReference type="EMBL" id="QRIM01000015">
    <property type="protein sequence ID" value="RHG59184.1"/>
    <property type="molecule type" value="Genomic_DNA"/>
</dbReference>
<accession>A0A414U9N1</accession>
<sequence>MSCDIVSDLTISAIVCAMAGTEYGAAGLHDEDDGTFYSAATCSQKVGQMLLDANFASVNERYNENAPVRVFKMKSKPDGDPFTLGERYGCITSYENQTCTAPGYNESEIHCVLSHVKDDLAEKMIVRLGDQPSGGL</sequence>
<gene>
    <name evidence="1" type="ORF">DW252_12320</name>
</gene>
<protein>
    <submittedName>
        <fullName evidence="1">Uncharacterized protein</fullName>
    </submittedName>
</protein>
<dbReference type="RefSeq" id="WP_118218819.1">
    <property type="nucleotide sequence ID" value="NZ_QRIM01000015.1"/>
</dbReference>
<evidence type="ECO:0000313" key="1">
    <source>
        <dbReference type="EMBL" id="RHG59184.1"/>
    </source>
</evidence>
<organism evidence="1 2">
    <name type="scientific">Coprococcus comes</name>
    <dbReference type="NCBI Taxonomy" id="410072"/>
    <lineage>
        <taxon>Bacteria</taxon>
        <taxon>Bacillati</taxon>
        <taxon>Bacillota</taxon>
        <taxon>Clostridia</taxon>
        <taxon>Lachnospirales</taxon>
        <taxon>Lachnospiraceae</taxon>
        <taxon>Coprococcus</taxon>
    </lineage>
</organism>
<name>A0A414U9N1_9FIRM</name>
<proteinExistence type="predicted"/>
<reference evidence="1 2" key="1">
    <citation type="submission" date="2018-08" db="EMBL/GenBank/DDBJ databases">
        <title>A genome reference for cultivated species of the human gut microbiota.</title>
        <authorList>
            <person name="Zou Y."/>
            <person name="Xue W."/>
            <person name="Luo G."/>
        </authorList>
    </citation>
    <scope>NUCLEOTIDE SEQUENCE [LARGE SCALE GENOMIC DNA]</scope>
    <source>
        <strain evidence="1 2">AM22-12LB</strain>
    </source>
</reference>
<comment type="caution">
    <text evidence="1">The sequence shown here is derived from an EMBL/GenBank/DDBJ whole genome shotgun (WGS) entry which is preliminary data.</text>
</comment>